<name>A0A0N5BG98_STREA</name>
<evidence type="ECO:0000313" key="1">
    <source>
        <dbReference type="Proteomes" id="UP000046392"/>
    </source>
</evidence>
<dbReference type="Proteomes" id="UP000046392">
    <property type="component" value="Unplaced"/>
</dbReference>
<dbReference type="AlphaFoldDB" id="A0A0N5BG98"/>
<dbReference type="STRING" id="174720.A0A0N5BG98"/>
<reference evidence="2" key="1">
    <citation type="submission" date="2017-02" db="UniProtKB">
        <authorList>
            <consortium name="WormBaseParasite"/>
        </authorList>
    </citation>
    <scope>IDENTIFICATION</scope>
</reference>
<proteinExistence type="predicted"/>
<evidence type="ECO:0000313" key="2">
    <source>
        <dbReference type="WBParaSite" id="SPAL_0000500700.1"/>
    </source>
</evidence>
<dbReference type="WBParaSite" id="SPAL_0000500700.1">
    <property type="protein sequence ID" value="SPAL_0000500700.1"/>
    <property type="gene ID" value="SPAL_0000500700"/>
</dbReference>
<organism evidence="1 2">
    <name type="scientific">Strongyloides papillosus</name>
    <name type="common">Intestinal threadworm</name>
    <dbReference type="NCBI Taxonomy" id="174720"/>
    <lineage>
        <taxon>Eukaryota</taxon>
        <taxon>Metazoa</taxon>
        <taxon>Ecdysozoa</taxon>
        <taxon>Nematoda</taxon>
        <taxon>Chromadorea</taxon>
        <taxon>Rhabditida</taxon>
        <taxon>Tylenchina</taxon>
        <taxon>Panagrolaimomorpha</taxon>
        <taxon>Strongyloidoidea</taxon>
        <taxon>Strongyloididae</taxon>
        <taxon>Strongyloides</taxon>
    </lineage>
</organism>
<sequence>MVHKKNNDNKIRFNFKSKPFFKSLNLDKNQKTNIPNETMEDYLTDLFNEEDTKDNGLLRQWLNETQFEQQNIVNIWNEELFENELKYSKRWKAAGLNGIYLALYKQLPSAKMFLKNWCLGVLKGLLTNTKKCTYSLSEILNSSQLEEIAYADYNELKATYKYLGIDEDQYGYNMEENVERIYEAIEKFLNLVFSIPLFIGDMIKAINTCILPKVSYIFSHQGEPTLRNKIAQKIDLIIPNIYGLKIEYEEDHLIIKDIIFESEKKCNKYIVESIDKVDEPYWLTEYSKNRTYPATVVSQKLFTLGHGIMFYHQNCITI</sequence>
<keyword evidence="1" id="KW-1185">Reference proteome</keyword>
<protein>
    <submittedName>
        <fullName evidence="2">Uncharacterized protein</fullName>
    </submittedName>
</protein>
<accession>A0A0N5BG98</accession>